<dbReference type="EMBL" id="CP051006">
    <property type="protein sequence ID" value="QNT94480.1"/>
    <property type="molecule type" value="Genomic_DNA"/>
</dbReference>
<dbReference type="PANTHER" id="PTHR35526:SF3">
    <property type="entry name" value="ANTI-SIGMA-F FACTOR RSBW"/>
    <property type="match status" value="1"/>
</dbReference>
<feature type="domain" description="Histidine kinase/HSP90-like ATPase" evidence="2">
    <location>
        <begin position="30"/>
        <end position="146"/>
    </location>
</feature>
<dbReference type="Pfam" id="PF13581">
    <property type="entry name" value="HATPase_c_2"/>
    <property type="match status" value="1"/>
</dbReference>
<dbReference type="InterPro" id="IPR003594">
    <property type="entry name" value="HATPase_dom"/>
</dbReference>
<dbReference type="GO" id="GO:0004674">
    <property type="term" value="F:protein serine/threonine kinase activity"/>
    <property type="evidence" value="ECO:0007669"/>
    <property type="project" value="UniProtKB-KW"/>
</dbReference>
<keyword evidence="1" id="KW-0723">Serine/threonine-protein kinase</keyword>
<protein>
    <submittedName>
        <fullName evidence="3">Regulator</fullName>
    </submittedName>
</protein>
<name>A0A7H1Q2F0_9ACTN</name>
<keyword evidence="1" id="KW-0418">Kinase</keyword>
<dbReference type="SUPFAM" id="SSF55874">
    <property type="entry name" value="ATPase domain of HSP90 chaperone/DNA topoisomerase II/histidine kinase"/>
    <property type="match status" value="1"/>
</dbReference>
<dbReference type="PANTHER" id="PTHR35526">
    <property type="entry name" value="ANTI-SIGMA-F FACTOR RSBW-RELATED"/>
    <property type="match status" value="1"/>
</dbReference>
<dbReference type="InterPro" id="IPR036890">
    <property type="entry name" value="HATPase_C_sf"/>
</dbReference>
<gene>
    <name evidence="3" type="ORF">HEP81_04202</name>
</gene>
<sequence length="152" mass="16112">MTTTARSTPSVLRPLTGPVPGYAQTLPLCPSSVAVARTSARTTLVCWGLVGMTDDVVLVVSELMTNAVRHARPSCAPPERPGNCRLTLERPGPGTVWVSVADSSGRRLVRREPADGAESGRGLAVVDELAARWLVRPSRTGKTVWAELLADA</sequence>
<dbReference type="InterPro" id="IPR050267">
    <property type="entry name" value="Anti-sigma-factor_SerPK"/>
</dbReference>
<reference evidence="3 4" key="1">
    <citation type="submission" date="2020-04" db="EMBL/GenBank/DDBJ databases">
        <title>Characterization and engineering of Streptomyces griseofuscus DSM40191 as a potential heterologous host for expression of BGCs.</title>
        <authorList>
            <person name="Gren T."/>
            <person name="Whitford C.M."/>
            <person name="Mohite O.S."/>
            <person name="Joergensen T.S."/>
            <person name="Nielsen J.B."/>
            <person name="Lee S.Y."/>
            <person name="Weber T."/>
        </authorList>
    </citation>
    <scope>NUCLEOTIDE SEQUENCE [LARGE SCALE GENOMIC DNA]</scope>
    <source>
        <strain evidence="3 4">DSM 40191</strain>
    </source>
</reference>
<dbReference type="AlphaFoldDB" id="A0A7H1Q2F0"/>
<organism evidence="3 4">
    <name type="scientific">Streptomyces griseofuscus</name>
    <dbReference type="NCBI Taxonomy" id="146922"/>
    <lineage>
        <taxon>Bacteria</taxon>
        <taxon>Bacillati</taxon>
        <taxon>Actinomycetota</taxon>
        <taxon>Actinomycetes</taxon>
        <taxon>Kitasatosporales</taxon>
        <taxon>Streptomycetaceae</taxon>
        <taxon>Streptomyces</taxon>
    </lineage>
</organism>
<dbReference type="KEGG" id="sgf:HEP81_04202"/>
<dbReference type="CDD" id="cd16936">
    <property type="entry name" value="HATPase_RsbW-like"/>
    <property type="match status" value="1"/>
</dbReference>
<accession>A0A7H1Q2F0</accession>
<evidence type="ECO:0000313" key="4">
    <source>
        <dbReference type="Proteomes" id="UP000516422"/>
    </source>
</evidence>
<evidence type="ECO:0000256" key="1">
    <source>
        <dbReference type="ARBA" id="ARBA00022527"/>
    </source>
</evidence>
<evidence type="ECO:0000259" key="2">
    <source>
        <dbReference type="Pfam" id="PF13581"/>
    </source>
</evidence>
<dbReference type="Gene3D" id="3.30.565.10">
    <property type="entry name" value="Histidine kinase-like ATPase, C-terminal domain"/>
    <property type="match status" value="1"/>
</dbReference>
<proteinExistence type="predicted"/>
<evidence type="ECO:0000313" key="3">
    <source>
        <dbReference type="EMBL" id="QNT94480.1"/>
    </source>
</evidence>
<keyword evidence="1" id="KW-0808">Transferase</keyword>
<dbReference type="Proteomes" id="UP000516422">
    <property type="component" value="Chromosome"/>
</dbReference>